<keyword evidence="4" id="KW-1185">Reference proteome</keyword>
<name>A0AAD1XP20_EUPCR</name>
<gene>
    <name evidence="3" type="ORF">ECRASSUSDP1_LOCUS17488</name>
</gene>
<sequence>MRSLQQVQRREKKSLNYAFQPKENFDSILAHENRKKFKKQYKEMLKRKQVEFQKKKAEKDQRDRESQVKPVKRNWRVRAGSYVPFDNKDTRNHKVQNYRSVKKSCDQKIISDSKDTSFRGREAGILSMAGNSLINRKNSELQKEEARLIQDYYKNYKKPHRIHQSNLKKKKFHNMSHSPSLNKKHSIKNSSFPGHKDSQLLSEEERVQLIAKLDKRKQDIWAQLHKLPVCNRSPGVILKEKELFDELDQVSSDAVLLYNDKIYVA</sequence>
<feature type="region of interest" description="Disordered" evidence="1">
    <location>
        <begin position="49"/>
        <end position="70"/>
    </location>
</feature>
<feature type="compositionally biased region" description="Basic and acidic residues" evidence="1">
    <location>
        <begin position="49"/>
        <end position="67"/>
    </location>
</feature>
<dbReference type="AlphaFoldDB" id="A0AAD1XP20"/>
<evidence type="ECO:0000259" key="2">
    <source>
        <dbReference type="Pfam" id="PF13864"/>
    </source>
</evidence>
<feature type="domain" description="Enkurin" evidence="2">
    <location>
        <begin position="141"/>
        <end position="257"/>
    </location>
</feature>
<dbReference type="Pfam" id="PF13864">
    <property type="entry name" value="Enkurin"/>
    <property type="match status" value="1"/>
</dbReference>
<evidence type="ECO:0000313" key="3">
    <source>
        <dbReference type="EMBL" id="CAI2376119.1"/>
    </source>
</evidence>
<dbReference type="Proteomes" id="UP001295684">
    <property type="component" value="Unassembled WGS sequence"/>
</dbReference>
<organism evidence="3 4">
    <name type="scientific">Euplotes crassus</name>
    <dbReference type="NCBI Taxonomy" id="5936"/>
    <lineage>
        <taxon>Eukaryota</taxon>
        <taxon>Sar</taxon>
        <taxon>Alveolata</taxon>
        <taxon>Ciliophora</taxon>
        <taxon>Intramacronucleata</taxon>
        <taxon>Spirotrichea</taxon>
        <taxon>Hypotrichia</taxon>
        <taxon>Euplotida</taxon>
        <taxon>Euplotidae</taxon>
        <taxon>Moneuplotes</taxon>
    </lineage>
</organism>
<feature type="region of interest" description="Disordered" evidence="1">
    <location>
        <begin position="171"/>
        <end position="198"/>
    </location>
</feature>
<dbReference type="EMBL" id="CAMPGE010017656">
    <property type="protein sequence ID" value="CAI2376119.1"/>
    <property type="molecule type" value="Genomic_DNA"/>
</dbReference>
<proteinExistence type="predicted"/>
<protein>
    <recommendedName>
        <fullName evidence="2">Enkurin domain-containing protein</fullName>
    </recommendedName>
</protein>
<dbReference type="InterPro" id="IPR027012">
    <property type="entry name" value="Enkurin_dom"/>
</dbReference>
<accession>A0AAD1XP20</accession>
<evidence type="ECO:0000256" key="1">
    <source>
        <dbReference type="SAM" id="MobiDB-lite"/>
    </source>
</evidence>
<comment type="caution">
    <text evidence="3">The sequence shown here is derived from an EMBL/GenBank/DDBJ whole genome shotgun (WGS) entry which is preliminary data.</text>
</comment>
<evidence type="ECO:0000313" key="4">
    <source>
        <dbReference type="Proteomes" id="UP001295684"/>
    </source>
</evidence>
<reference evidence="3" key="1">
    <citation type="submission" date="2023-07" db="EMBL/GenBank/DDBJ databases">
        <authorList>
            <consortium name="AG Swart"/>
            <person name="Singh M."/>
            <person name="Singh A."/>
            <person name="Seah K."/>
            <person name="Emmerich C."/>
        </authorList>
    </citation>
    <scope>NUCLEOTIDE SEQUENCE</scope>
    <source>
        <strain evidence="3">DP1</strain>
    </source>
</reference>